<protein>
    <submittedName>
        <fullName evidence="2">Uncharacterized protein</fullName>
    </submittedName>
</protein>
<sequence length="39" mass="3967">MSKQKSATSSSNGISRRTLMKSGTVAGLTLAAGGFFVAF</sequence>
<name>A0A4U9UWE5_SERFO</name>
<keyword evidence="1" id="KW-0472">Membrane</keyword>
<gene>
    <name evidence="2" type="ORF">NCTC12965_04201</name>
</gene>
<feature type="transmembrane region" description="Helical" evidence="1">
    <location>
        <begin position="20"/>
        <end position="38"/>
    </location>
</feature>
<dbReference type="InterPro" id="IPR006311">
    <property type="entry name" value="TAT_signal"/>
</dbReference>
<evidence type="ECO:0000256" key="1">
    <source>
        <dbReference type="SAM" id="Phobius"/>
    </source>
</evidence>
<organism evidence="2">
    <name type="scientific">Serratia fonticola</name>
    <dbReference type="NCBI Taxonomy" id="47917"/>
    <lineage>
        <taxon>Bacteria</taxon>
        <taxon>Pseudomonadati</taxon>
        <taxon>Pseudomonadota</taxon>
        <taxon>Gammaproteobacteria</taxon>
        <taxon>Enterobacterales</taxon>
        <taxon>Yersiniaceae</taxon>
        <taxon>Serratia</taxon>
    </lineage>
</organism>
<dbReference type="PROSITE" id="PS51318">
    <property type="entry name" value="TAT"/>
    <property type="match status" value="1"/>
</dbReference>
<evidence type="ECO:0000313" key="2">
    <source>
        <dbReference type="EMBL" id="VTR38266.1"/>
    </source>
</evidence>
<proteinExistence type="predicted"/>
<dbReference type="AlphaFoldDB" id="A0A4U9UWE5"/>
<reference evidence="2" key="1">
    <citation type="submission" date="2019-05" db="EMBL/GenBank/DDBJ databases">
        <authorList>
            <consortium name="Pathogen Informatics"/>
        </authorList>
    </citation>
    <scope>NUCLEOTIDE SEQUENCE [LARGE SCALE GENOMIC DNA]</scope>
    <source>
        <strain evidence="2">NCTC12965</strain>
    </source>
</reference>
<keyword evidence="1" id="KW-1133">Transmembrane helix</keyword>
<keyword evidence="1" id="KW-0812">Transmembrane</keyword>
<accession>A0A4U9UWE5</accession>
<dbReference type="EMBL" id="CABEEZ010000096">
    <property type="protein sequence ID" value="VTR38266.1"/>
    <property type="molecule type" value="Genomic_DNA"/>
</dbReference>